<evidence type="ECO:0000313" key="5">
    <source>
        <dbReference type="Proteomes" id="UP001420932"/>
    </source>
</evidence>
<dbReference type="EMBL" id="JBBNAF010000004">
    <property type="protein sequence ID" value="KAK9151863.1"/>
    <property type="molecule type" value="Genomic_DNA"/>
</dbReference>
<feature type="compositionally biased region" description="Polar residues" evidence="3">
    <location>
        <begin position="51"/>
        <end position="62"/>
    </location>
</feature>
<sequence>MPQLRDRAPEMPQRQSSKGPFQLRTSSSDSNPLHNRPIVDRSPKLGKRRSPSGSADSVNQKKFGTRIADLDKQVAEAAAEKKIRNQTFIEVSNKQGDFLHILLSCLTMKNLVLLIGFVKCMAIDLLFC</sequence>
<comment type="caution">
    <text evidence="4">The sequence shown here is derived from an EMBL/GenBank/DDBJ whole genome shotgun (WGS) entry which is preliminary data.</text>
</comment>
<keyword evidence="2" id="KW-0175">Coiled coil</keyword>
<dbReference type="AlphaFoldDB" id="A0AAP0KHM1"/>
<feature type="compositionally biased region" description="Polar residues" evidence="3">
    <location>
        <begin position="13"/>
        <end position="33"/>
    </location>
</feature>
<proteinExistence type="inferred from homology"/>
<dbReference type="Proteomes" id="UP001420932">
    <property type="component" value="Unassembled WGS sequence"/>
</dbReference>
<reference evidence="4 5" key="1">
    <citation type="submission" date="2024-01" db="EMBL/GenBank/DDBJ databases">
        <title>Genome assemblies of Stephania.</title>
        <authorList>
            <person name="Yang L."/>
        </authorList>
    </citation>
    <scope>NUCLEOTIDE SEQUENCE [LARGE SCALE GENOMIC DNA]</scope>
    <source>
        <strain evidence="4">YNDBR</strain>
        <tissue evidence="4">Leaf</tissue>
    </source>
</reference>
<gene>
    <name evidence="4" type="ORF">Syun_010172</name>
</gene>
<evidence type="ECO:0000256" key="1">
    <source>
        <dbReference type="ARBA" id="ARBA00009778"/>
    </source>
</evidence>
<dbReference type="PANTHER" id="PTHR34224">
    <property type="entry name" value="INTERACTOR OF CONSTITUTIVE ACTIVE ROPS 2, CHLOROPLASTIC-RELATED"/>
    <property type="match status" value="1"/>
</dbReference>
<accession>A0AAP0KHM1</accession>
<protein>
    <submittedName>
        <fullName evidence="4">Uncharacterized protein</fullName>
    </submittedName>
</protein>
<comment type="similarity">
    <text evidence="1">Belongs to the ICR family.</text>
</comment>
<organism evidence="4 5">
    <name type="scientific">Stephania yunnanensis</name>
    <dbReference type="NCBI Taxonomy" id="152371"/>
    <lineage>
        <taxon>Eukaryota</taxon>
        <taxon>Viridiplantae</taxon>
        <taxon>Streptophyta</taxon>
        <taxon>Embryophyta</taxon>
        <taxon>Tracheophyta</taxon>
        <taxon>Spermatophyta</taxon>
        <taxon>Magnoliopsida</taxon>
        <taxon>Ranunculales</taxon>
        <taxon>Menispermaceae</taxon>
        <taxon>Menispermoideae</taxon>
        <taxon>Cissampelideae</taxon>
        <taxon>Stephania</taxon>
    </lineage>
</organism>
<evidence type="ECO:0000313" key="4">
    <source>
        <dbReference type="EMBL" id="KAK9151863.1"/>
    </source>
</evidence>
<dbReference type="PANTHER" id="PTHR34224:SF2">
    <property type="entry name" value="INTERACTOR OF CONSTITUTIVE ACTIVE ROPS 4"/>
    <property type="match status" value="1"/>
</dbReference>
<keyword evidence="5" id="KW-1185">Reference proteome</keyword>
<dbReference type="InterPro" id="IPR029688">
    <property type="entry name" value="ICR"/>
</dbReference>
<name>A0AAP0KHM1_9MAGN</name>
<evidence type="ECO:0000256" key="2">
    <source>
        <dbReference type="ARBA" id="ARBA00023054"/>
    </source>
</evidence>
<feature type="region of interest" description="Disordered" evidence="3">
    <location>
        <begin position="1"/>
        <end position="63"/>
    </location>
</feature>
<evidence type="ECO:0000256" key="3">
    <source>
        <dbReference type="SAM" id="MobiDB-lite"/>
    </source>
</evidence>